<sequence length="494" mass="55510">MDEQTQRLIGLRRHHPAWMLLASTNGPLMLASMKSLIDAHPAGIQMESAVEHLALSMADHANDTEFNIGEDHAFSARRELRSWIRRGLIVERSGELLATDALQKACDFVDALSDETMTSTASRLATVQRAIEELQSKLSSSKSGREHILRERIANLQEQLKDVQSGRFEVLRGKPAEEGIREVYQLAISLRADFRRVEDSYREADRTLRQRVLSERQNRGQVVDELLDGHDALVATPEGQVFENFHEQLVKLAELKRMKDRLREILDNENTTRSLTRRQRADLRQLVSRLVAESQRVIQARATSERDVRGFLKSGLADEQIRVGGILQEIFRVALEVDWQSQAVRRAPGPLPPVGVSIPGLPLVERLLVKQVHADDDEELDLTIDEGDLSEMDDEFWAAYHALDRALLFEQTIEKLRESGKPLTIADLAEAMPPTHDLETLAYWLTLARQCGVAADEGTESIELAGDGVPTRFSVPHVELDPVAAMQLDAGELE</sequence>
<comment type="caution">
    <text evidence="1">The sequence shown here is derived from an EMBL/GenBank/DDBJ whole genome shotgun (WGS) entry which is preliminary data.</text>
</comment>
<accession>A0A5C5XV67</accession>
<reference evidence="1 2" key="1">
    <citation type="submission" date="2019-02" db="EMBL/GenBank/DDBJ databases">
        <title>Deep-cultivation of Planctomycetes and their phenomic and genomic characterization uncovers novel biology.</title>
        <authorList>
            <person name="Wiegand S."/>
            <person name="Jogler M."/>
            <person name="Boedeker C."/>
            <person name="Pinto D."/>
            <person name="Vollmers J."/>
            <person name="Rivas-Marin E."/>
            <person name="Kohn T."/>
            <person name="Peeters S.H."/>
            <person name="Heuer A."/>
            <person name="Rast P."/>
            <person name="Oberbeckmann S."/>
            <person name="Bunk B."/>
            <person name="Jeske O."/>
            <person name="Meyerdierks A."/>
            <person name="Storesund J.E."/>
            <person name="Kallscheuer N."/>
            <person name="Luecker S."/>
            <person name="Lage O.M."/>
            <person name="Pohl T."/>
            <person name="Merkel B.J."/>
            <person name="Hornburger P."/>
            <person name="Mueller R.-W."/>
            <person name="Bruemmer F."/>
            <person name="Labrenz M."/>
            <person name="Spormann A.M."/>
            <person name="Op Den Camp H."/>
            <person name="Overmann J."/>
            <person name="Amann R."/>
            <person name="Jetten M.S.M."/>
            <person name="Mascher T."/>
            <person name="Medema M.H."/>
            <person name="Devos D.P."/>
            <person name="Kaster A.-K."/>
            <person name="Ovreas L."/>
            <person name="Rohde M."/>
            <person name="Galperin M.Y."/>
            <person name="Jogler C."/>
        </authorList>
    </citation>
    <scope>NUCLEOTIDE SEQUENCE [LARGE SCALE GENOMIC DNA]</scope>
    <source>
        <strain evidence="1 2">Pan14r</strain>
    </source>
</reference>
<dbReference type="Proteomes" id="UP000317238">
    <property type="component" value="Unassembled WGS sequence"/>
</dbReference>
<keyword evidence="2" id="KW-1185">Reference proteome</keyword>
<proteinExistence type="predicted"/>
<dbReference type="Pfam" id="PF11855">
    <property type="entry name" value="DUF3375"/>
    <property type="match status" value="1"/>
</dbReference>
<dbReference type="AlphaFoldDB" id="A0A5C5XV67"/>
<protein>
    <recommendedName>
        <fullName evidence="3">DUF3375 domain-containing protein</fullName>
    </recommendedName>
</protein>
<gene>
    <name evidence="1" type="ORF">Pan14r_50270</name>
</gene>
<evidence type="ECO:0008006" key="3">
    <source>
        <dbReference type="Google" id="ProtNLM"/>
    </source>
</evidence>
<name>A0A5C5XV67_9PLAN</name>
<dbReference type="InterPro" id="IPR021804">
    <property type="entry name" value="DUF3375"/>
</dbReference>
<evidence type="ECO:0000313" key="2">
    <source>
        <dbReference type="Proteomes" id="UP000317238"/>
    </source>
</evidence>
<dbReference type="OrthoDB" id="138803at2"/>
<evidence type="ECO:0000313" key="1">
    <source>
        <dbReference type="EMBL" id="TWT65482.1"/>
    </source>
</evidence>
<dbReference type="EMBL" id="SJPL01000002">
    <property type="protein sequence ID" value="TWT65482.1"/>
    <property type="molecule type" value="Genomic_DNA"/>
</dbReference>
<organism evidence="1 2">
    <name type="scientific">Crateriforma conspicua</name>
    <dbReference type="NCBI Taxonomy" id="2527996"/>
    <lineage>
        <taxon>Bacteria</taxon>
        <taxon>Pseudomonadati</taxon>
        <taxon>Planctomycetota</taxon>
        <taxon>Planctomycetia</taxon>
        <taxon>Planctomycetales</taxon>
        <taxon>Planctomycetaceae</taxon>
        <taxon>Crateriforma</taxon>
    </lineage>
</organism>
<dbReference type="RefSeq" id="WP_146440824.1">
    <property type="nucleotide sequence ID" value="NZ_SJPL01000002.1"/>
</dbReference>